<reference evidence="2" key="1">
    <citation type="journal article" date="2019" name="PLoS Negl. Trop. Dis.">
        <title>Revisiting the worldwide diversity of Leptospira species in the environment.</title>
        <authorList>
            <person name="Vincent A.T."/>
            <person name="Schiettekatte O."/>
            <person name="Bourhy P."/>
            <person name="Veyrier F.J."/>
            <person name="Picardeau M."/>
        </authorList>
    </citation>
    <scope>NUCLEOTIDE SEQUENCE [LARGE SCALE GENOMIC DNA]</scope>
    <source>
        <strain evidence="2">201800295</strain>
    </source>
</reference>
<proteinExistence type="predicted"/>
<evidence type="ECO:0000313" key="1">
    <source>
        <dbReference type="EMBL" id="TGK45928.1"/>
    </source>
</evidence>
<dbReference type="Proteomes" id="UP000297617">
    <property type="component" value="Unassembled WGS sequence"/>
</dbReference>
<keyword evidence="2" id="KW-1185">Reference proteome</keyword>
<organism evidence="1 2">
    <name type="scientific">Leptospira bouyouniensis</name>
    <dbReference type="NCBI Taxonomy" id="2484911"/>
    <lineage>
        <taxon>Bacteria</taxon>
        <taxon>Pseudomonadati</taxon>
        <taxon>Spirochaetota</taxon>
        <taxon>Spirochaetia</taxon>
        <taxon>Leptospirales</taxon>
        <taxon>Leptospiraceae</taxon>
        <taxon>Leptospira</taxon>
    </lineage>
</organism>
<sequence>MNNRQAYAFLISLVLIFSKCATNIENVKTSNHKLSAYIGIPIYIFSTSVEKKYYHIKFESDGNLKTDIPTLSHCSQWDIVDGKWDYKLEIVCPDGHYPWDFERTVKYDKTLHKSIIPLIIERYFLAGEFELKYLSFRDSGEYISRNPEILRLLEKAELTTSNYKMFFVTGDEELNRFKKSIEIHDSILQENEQMLMKGYPTAQIIDLRNSQNQLSFILAHQNELETPDLYFTLTHEYLKLKLSDYEKLIKESAKLKTKKYLVFQTDFIRSIYDMKKRGFLLFIEDEYSGGFKRFYSPPIFVSMDIEKYEEMKFNKVVCFAEFEVFTQSEAAYISTKFNGILNKDNYERYKVNYSEGLPFIKEQQIRFKQIKLKVLNYRLFNWMQETGDSYWKP</sequence>
<name>A0ABY2L0H1_9LEPT</name>
<dbReference type="EMBL" id="RQFD01000019">
    <property type="protein sequence ID" value="TGK45928.1"/>
    <property type="molecule type" value="Genomic_DNA"/>
</dbReference>
<comment type="caution">
    <text evidence="1">The sequence shown here is derived from an EMBL/GenBank/DDBJ whole genome shotgun (WGS) entry which is preliminary data.</text>
</comment>
<gene>
    <name evidence="1" type="ORF">EHQ10_18675</name>
</gene>
<accession>A0ABY2L0H1</accession>
<dbReference type="RefSeq" id="WP_135755006.1">
    <property type="nucleotide sequence ID" value="NZ_RQFD01000019.1"/>
</dbReference>
<evidence type="ECO:0008006" key="3">
    <source>
        <dbReference type="Google" id="ProtNLM"/>
    </source>
</evidence>
<protein>
    <recommendedName>
        <fullName evidence="3">Lipoprotein</fullName>
    </recommendedName>
</protein>
<evidence type="ECO:0000313" key="2">
    <source>
        <dbReference type="Proteomes" id="UP000297617"/>
    </source>
</evidence>